<dbReference type="PANTHER" id="PTHR31286">
    <property type="entry name" value="GLYCINE-RICH CELL WALL STRUCTURAL PROTEIN 1.8-LIKE"/>
    <property type="match status" value="1"/>
</dbReference>
<dbReference type="Proteomes" id="UP000233837">
    <property type="component" value="Unassembled WGS sequence"/>
</dbReference>
<dbReference type="InterPro" id="IPR040256">
    <property type="entry name" value="At4g02000-like"/>
</dbReference>
<accession>A0A2I0VKK6</accession>
<sequence length="125" mass="13665">MTGALASNPWGKASSPIHGNNKGFFNLEGGEPFKSPTRSFKDVLSGNPMVGDTIPNLTQSDFNGVPAMLFSDLRLHLFNPKVLHDLVSIFGRPLQTDQATATRTRTSMTRVLVEVDISKKHAKEI</sequence>
<reference evidence="1 2" key="2">
    <citation type="journal article" date="2017" name="Nature">
        <title>The Apostasia genome and the evolution of orchids.</title>
        <authorList>
            <person name="Zhang G.Q."/>
            <person name="Liu K.W."/>
            <person name="Li Z."/>
            <person name="Lohaus R."/>
            <person name="Hsiao Y.Y."/>
            <person name="Niu S.C."/>
            <person name="Wang J.Y."/>
            <person name="Lin Y.C."/>
            <person name="Xu Q."/>
            <person name="Chen L.J."/>
            <person name="Yoshida K."/>
            <person name="Fujiwara S."/>
            <person name="Wang Z.W."/>
            <person name="Zhang Y.Q."/>
            <person name="Mitsuda N."/>
            <person name="Wang M."/>
            <person name="Liu G.H."/>
            <person name="Pecoraro L."/>
            <person name="Huang H.X."/>
            <person name="Xiao X.J."/>
            <person name="Lin M."/>
            <person name="Wu X.Y."/>
            <person name="Wu W.L."/>
            <person name="Chen Y.Y."/>
            <person name="Chang S.B."/>
            <person name="Sakamoto S."/>
            <person name="Ohme-Takagi M."/>
            <person name="Yagi M."/>
            <person name="Zeng S.J."/>
            <person name="Shen C.Y."/>
            <person name="Yeh C.M."/>
            <person name="Luo Y.B."/>
            <person name="Tsai W.C."/>
            <person name="Van de Peer Y."/>
            <person name="Liu Z.J."/>
        </authorList>
    </citation>
    <scope>NUCLEOTIDE SEQUENCE [LARGE SCALE GENOMIC DNA]</scope>
    <source>
        <tissue evidence="1">The whole plant</tissue>
    </source>
</reference>
<protein>
    <submittedName>
        <fullName evidence="1">Uncharacterized protein</fullName>
    </submittedName>
</protein>
<dbReference type="EMBL" id="KZ503457">
    <property type="protein sequence ID" value="PKU63949.1"/>
    <property type="molecule type" value="Genomic_DNA"/>
</dbReference>
<name>A0A2I0VKK6_9ASPA</name>
<evidence type="ECO:0000313" key="1">
    <source>
        <dbReference type="EMBL" id="PKU63949.1"/>
    </source>
</evidence>
<keyword evidence="2" id="KW-1185">Reference proteome</keyword>
<dbReference type="PANTHER" id="PTHR31286:SF180">
    <property type="entry name" value="OS10G0362600 PROTEIN"/>
    <property type="match status" value="1"/>
</dbReference>
<evidence type="ECO:0000313" key="2">
    <source>
        <dbReference type="Proteomes" id="UP000233837"/>
    </source>
</evidence>
<dbReference type="AlphaFoldDB" id="A0A2I0VKK6"/>
<proteinExistence type="predicted"/>
<reference evidence="1 2" key="1">
    <citation type="journal article" date="2016" name="Sci. Rep.">
        <title>The Dendrobium catenatum Lindl. genome sequence provides insights into polysaccharide synthase, floral development and adaptive evolution.</title>
        <authorList>
            <person name="Zhang G.Q."/>
            <person name="Xu Q."/>
            <person name="Bian C."/>
            <person name="Tsai W.C."/>
            <person name="Yeh C.M."/>
            <person name="Liu K.W."/>
            <person name="Yoshida K."/>
            <person name="Zhang L.S."/>
            <person name="Chang S.B."/>
            <person name="Chen F."/>
            <person name="Shi Y."/>
            <person name="Su Y.Y."/>
            <person name="Zhang Y.Q."/>
            <person name="Chen L.J."/>
            <person name="Yin Y."/>
            <person name="Lin M."/>
            <person name="Huang H."/>
            <person name="Deng H."/>
            <person name="Wang Z.W."/>
            <person name="Zhu S.L."/>
            <person name="Zhao X."/>
            <person name="Deng C."/>
            <person name="Niu S.C."/>
            <person name="Huang J."/>
            <person name="Wang M."/>
            <person name="Liu G.H."/>
            <person name="Yang H.J."/>
            <person name="Xiao X.J."/>
            <person name="Hsiao Y.Y."/>
            <person name="Wu W.L."/>
            <person name="Chen Y.Y."/>
            <person name="Mitsuda N."/>
            <person name="Ohme-Takagi M."/>
            <person name="Luo Y.B."/>
            <person name="Van de Peer Y."/>
            <person name="Liu Z.J."/>
        </authorList>
    </citation>
    <scope>NUCLEOTIDE SEQUENCE [LARGE SCALE GENOMIC DNA]</scope>
    <source>
        <tissue evidence="1">The whole plant</tissue>
    </source>
</reference>
<organism evidence="1 2">
    <name type="scientific">Dendrobium catenatum</name>
    <dbReference type="NCBI Taxonomy" id="906689"/>
    <lineage>
        <taxon>Eukaryota</taxon>
        <taxon>Viridiplantae</taxon>
        <taxon>Streptophyta</taxon>
        <taxon>Embryophyta</taxon>
        <taxon>Tracheophyta</taxon>
        <taxon>Spermatophyta</taxon>
        <taxon>Magnoliopsida</taxon>
        <taxon>Liliopsida</taxon>
        <taxon>Asparagales</taxon>
        <taxon>Orchidaceae</taxon>
        <taxon>Epidendroideae</taxon>
        <taxon>Malaxideae</taxon>
        <taxon>Dendrobiinae</taxon>
        <taxon>Dendrobium</taxon>
    </lineage>
</organism>
<gene>
    <name evidence="1" type="ORF">MA16_Dca021577</name>
</gene>